<dbReference type="EMBL" id="CP060780">
    <property type="protein sequence ID" value="QNP42878.1"/>
    <property type="molecule type" value="Genomic_DNA"/>
</dbReference>
<keyword evidence="2" id="KW-1185">Reference proteome</keyword>
<evidence type="ECO:0000313" key="1">
    <source>
        <dbReference type="EMBL" id="QNP42878.1"/>
    </source>
</evidence>
<accession>A0ABX6T2B9</accession>
<organism evidence="1 2">
    <name type="scientific">Sphingomonas daechungensis</name>
    <dbReference type="NCBI Taxonomy" id="1176646"/>
    <lineage>
        <taxon>Bacteria</taxon>
        <taxon>Pseudomonadati</taxon>
        <taxon>Pseudomonadota</taxon>
        <taxon>Alphaproteobacteria</taxon>
        <taxon>Sphingomonadales</taxon>
        <taxon>Sphingomonadaceae</taxon>
        <taxon>Sphingomonas</taxon>
    </lineage>
</organism>
<dbReference type="RefSeq" id="WP_187714310.1">
    <property type="nucleotide sequence ID" value="NZ_CP060780.1"/>
</dbReference>
<name>A0ABX6T2B9_9SPHN</name>
<dbReference type="Proteomes" id="UP000516134">
    <property type="component" value="Chromosome"/>
</dbReference>
<proteinExistence type="predicted"/>
<sequence>MAAQLEQYQGREQSFIKHEFLTQYLQTAAYKTLQGRSSTFNFVDAFAGRGASQLTIVPMPRSIRHYGPWKQFEPTWERMASVA</sequence>
<protein>
    <submittedName>
        <fullName evidence="1">Uncharacterized protein</fullName>
    </submittedName>
</protein>
<evidence type="ECO:0000313" key="2">
    <source>
        <dbReference type="Proteomes" id="UP000516134"/>
    </source>
</evidence>
<reference evidence="1 2" key="1">
    <citation type="submission" date="2020-08" db="EMBL/GenBank/DDBJ databases">
        <title>Genome sequence of Sphingomonas daechungensis KACC 18115T.</title>
        <authorList>
            <person name="Hyun D.-W."/>
            <person name="Bae J.-W."/>
        </authorList>
    </citation>
    <scope>NUCLEOTIDE SEQUENCE [LARGE SCALE GENOMIC DNA]</scope>
    <source>
        <strain evidence="1 2">KACC 18115</strain>
    </source>
</reference>
<gene>
    <name evidence="1" type="ORF">H9L15_12585</name>
</gene>